<dbReference type="EMBL" id="CM051403">
    <property type="protein sequence ID" value="KAJ4708891.1"/>
    <property type="molecule type" value="Genomic_DNA"/>
</dbReference>
<comment type="caution">
    <text evidence="1">The sequence shown here is derived from an EMBL/GenBank/DDBJ whole genome shotgun (WGS) entry which is preliminary data.</text>
</comment>
<organism evidence="1 2">
    <name type="scientific">Melia azedarach</name>
    <name type="common">Chinaberry tree</name>
    <dbReference type="NCBI Taxonomy" id="155640"/>
    <lineage>
        <taxon>Eukaryota</taxon>
        <taxon>Viridiplantae</taxon>
        <taxon>Streptophyta</taxon>
        <taxon>Embryophyta</taxon>
        <taxon>Tracheophyta</taxon>
        <taxon>Spermatophyta</taxon>
        <taxon>Magnoliopsida</taxon>
        <taxon>eudicotyledons</taxon>
        <taxon>Gunneridae</taxon>
        <taxon>Pentapetalae</taxon>
        <taxon>rosids</taxon>
        <taxon>malvids</taxon>
        <taxon>Sapindales</taxon>
        <taxon>Meliaceae</taxon>
        <taxon>Melia</taxon>
    </lineage>
</organism>
<name>A0ACC1XBM1_MELAZ</name>
<accession>A0ACC1XBM1</accession>
<sequence length="1007" mass="110786">MKIWCCLCFTEDEEEQEDSTKMKEGFTAIEDDSEGNIQNNEEVQMQLGLSLDIFSPESNNGPAALLPFDDMITAMGSNNNDDMSSARRLGRWLPVFRGPRRYDGESSSSASGSGLAIDDSQHKRAKVYSASSHQYLSAVCLDAGGSSSFPGGDYNNSQGSSAPCISEIFYQDFMWNSGGDENPFDSTGGKEDEDDNGASKTEDLEIRMDLTDDLLHMVFSFLDYVDLCRAAMVCRQWRAASAHEDFWRCLNFENRKISLEQFEDVCQRYPNATEVNIYGAPAIHLLVMKAVSSLRNLEALTLGRGQLGDAFFHTLAECSMLKSLNVNDATLGNGVQEIPINHDQLRHLEITKCRVMRVSIRCPQLQRLSLKRSNMTQAMLNCPLLQLLDIASCHKLSDAAIRLAATSCPQLESLDMSNCSCVSDETLREIALSCANLHILNSSYCPNISLESVRLPMLTVLQLHSCEGITSASMAAISHSYMLEVLELDNCNLLTSVSLDLPRLQNIRLVHCRKFADLNLRTMMLSSIMVSNCAALHRINITSNSLQKLSLQKQENLTSLTLQCQCLQEVDLTDCESLTNLVCDVFSDGGGCPMLKSLVLDNCEGLTVVRFCSTSLVSLSLVGCRAITALELKCPSLEKVSLDGCDHLESASFVPVALRSLNLGICPKLNTLSIEALRMVVLELKGCGVLSEASINCPLLTSLDASFCSQLKDDCLSATTTSCPLIESLILMSCPSIGSEGLYSLRSLQNLTMLDLSYTFLTNLQPVFESCLQLKVLKLQACKYLTDTSLEPLYKKGSLPALQELDLSYGTLCQSAIEELLAYCTHLTHVSLNGCVNMHDLNWGSSGGQSFEPPSVYSSYGIFSQENIHESIELPNRLLQNLNCVGCSNIRKVFIPPQARCFHLSSLNLSLSANLKEVDVACFNLCVLNLSNCCALETLKLACPRLTSLFLQSCSIDEERVESAISQCSMLETLDVRFCPKICSMSMSRLRAACPSLKRIFSSLTPL</sequence>
<evidence type="ECO:0000313" key="2">
    <source>
        <dbReference type="Proteomes" id="UP001164539"/>
    </source>
</evidence>
<dbReference type="Proteomes" id="UP001164539">
    <property type="component" value="Chromosome 10"/>
</dbReference>
<evidence type="ECO:0000313" key="1">
    <source>
        <dbReference type="EMBL" id="KAJ4708891.1"/>
    </source>
</evidence>
<gene>
    <name evidence="1" type="ORF">OWV82_018765</name>
</gene>
<keyword evidence="2" id="KW-1185">Reference proteome</keyword>
<reference evidence="1 2" key="1">
    <citation type="journal article" date="2023" name="Science">
        <title>Complex scaffold remodeling in plant triterpene biosynthesis.</title>
        <authorList>
            <person name="De La Pena R."/>
            <person name="Hodgson H."/>
            <person name="Liu J.C."/>
            <person name="Stephenson M.J."/>
            <person name="Martin A.C."/>
            <person name="Owen C."/>
            <person name="Harkess A."/>
            <person name="Leebens-Mack J."/>
            <person name="Jimenez L.E."/>
            <person name="Osbourn A."/>
            <person name="Sattely E.S."/>
        </authorList>
    </citation>
    <scope>NUCLEOTIDE SEQUENCE [LARGE SCALE GENOMIC DNA]</scope>
    <source>
        <strain evidence="2">cv. JPN11</strain>
        <tissue evidence="1">Leaf</tissue>
    </source>
</reference>
<protein>
    <submittedName>
        <fullName evidence="1">F-box/LRR-repeat protein 15</fullName>
    </submittedName>
</protein>
<proteinExistence type="predicted"/>